<dbReference type="PROSITE" id="PS50181">
    <property type="entry name" value="FBOX"/>
    <property type="match status" value="1"/>
</dbReference>
<protein>
    <recommendedName>
        <fullName evidence="1">F-box domain-containing protein</fullName>
    </recommendedName>
</protein>
<dbReference type="PANTHER" id="PTHR31111:SF136">
    <property type="entry name" value="F-BOX ASSOCIATED DOMAIN-CONTAINING PROTEIN"/>
    <property type="match status" value="1"/>
</dbReference>
<dbReference type="Proteomes" id="UP001237642">
    <property type="component" value="Unassembled WGS sequence"/>
</dbReference>
<dbReference type="SMART" id="SM00256">
    <property type="entry name" value="FBOX"/>
    <property type="match status" value="1"/>
</dbReference>
<evidence type="ECO:0000259" key="1">
    <source>
        <dbReference type="PROSITE" id="PS50181"/>
    </source>
</evidence>
<comment type="caution">
    <text evidence="2">The sequence shown here is derived from an EMBL/GenBank/DDBJ whole genome shotgun (WGS) entry which is preliminary data.</text>
</comment>
<feature type="domain" description="F-box" evidence="1">
    <location>
        <begin position="30"/>
        <end position="75"/>
    </location>
</feature>
<reference evidence="2" key="1">
    <citation type="submission" date="2023-02" db="EMBL/GenBank/DDBJ databases">
        <title>Genome of toxic invasive species Heracleum sosnowskyi carries increased number of genes despite the absence of recent whole-genome duplications.</title>
        <authorList>
            <person name="Schelkunov M."/>
            <person name="Shtratnikova V."/>
            <person name="Makarenko M."/>
            <person name="Klepikova A."/>
            <person name="Omelchenko D."/>
            <person name="Novikova G."/>
            <person name="Obukhova E."/>
            <person name="Bogdanov V."/>
            <person name="Penin A."/>
            <person name="Logacheva M."/>
        </authorList>
    </citation>
    <scope>NUCLEOTIDE SEQUENCE</scope>
    <source>
        <strain evidence="2">Hsosn_3</strain>
        <tissue evidence="2">Leaf</tissue>
    </source>
</reference>
<evidence type="ECO:0000313" key="2">
    <source>
        <dbReference type="EMBL" id="KAK1354371.1"/>
    </source>
</evidence>
<reference evidence="2" key="2">
    <citation type="submission" date="2023-05" db="EMBL/GenBank/DDBJ databases">
        <authorList>
            <person name="Schelkunov M.I."/>
        </authorList>
    </citation>
    <scope>NUCLEOTIDE SEQUENCE</scope>
    <source>
        <strain evidence="2">Hsosn_3</strain>
        <tissue evidence="2">Leaf</tissue>
    </source>
</reference>
<dbReference type="InterPro" id="IPR036047">
    <property type="entry name" value="F-box-like_dom_sf"/>
</dbReference>
<sequence length="224" mass="25820">MVSIFGNIVEILEDALFKAEKMRKCSYLDKEKVFAFPEEILAEILSWLEAKYLLRYKCVCKVWYSVIRSKLLVDMHALRNGTLHSDWIQEKIHFASKYCRGLLLEQSVSLSPLTPSAIAYNRIKDPANSRLRNPTTYRIRNPTTKCILNLPRPHKGVIYMDIFQYPSTSSYYVVSIFFDEVKKNYNLALLDLGGQSDDPCPNADLSWRIVKIPVFDDGNSSHIS</sequence>
<accession>A0AAD8GUP6</accession>
<keyword evidence="3" id="KW-1185">Reference proteome</keyword>
<gene>
    <name evidence="2" type="ORF">POM88_047627</name>
</gene>
<dbReference type="PANTHER" id="PTHR31111">
    <property type="entry name" value="BNAA05G37150D PROTEIN-RELATED"/>
    <property type="match status" value="1"/>
</dbReference>
<organism evidence="2 3">
    <name type="scientific">Heracleum sosnowskyi</name>
    <dbReference type="NCBI Taxonomy" id="360622"/>
    <lineage>
        <taxon>Eukaryota</taxon>
        <taxon>Viridiplantae</taxon>
        <taxon>Streptophyta</taxon>
        <taxon>Embryophyta</taxon>
        <taxon>Tracheophyta</taxon>
        <taxon>Spermatophyta</taxon>
        <taxon>Magnoliopsida</taxon>
        <taxon>eudicotyledons</taxon>
        <taxon>Gunneridae</taxon>
        <taxon>Pentapetalae</taxon>
        <taxon>asterids</taxon>
        <taxon>campanulids</taxon>
        <taxon>Apiales</taxon>
        <taxon>Apiaceae</taxon>
        <taxon>Apioideae</taxon>
        <taxon>apioid superclade</taxon>
        <taxon>Tordylieae</taxon>
        <taxon>Tordyliinae</taxon>
        <taxon>Heracleum</taxon>
    </lineage>
</organism>
<dbReference type="InterPro" id="IPR001810">
    <property type="entry name" value="F-box_dom"/>
</dbReference>
<dbReference type="EMBL" id="JAUIZM010000011">
    <property type="protein sequence ID" value="KAK1354371.1"/>
    <property type="molecule type" value="Genomic_DNA"/>
</dbReference>
<evidence type="ECO:0000313" key="3">
    <source>
        <dbReference type="Proteomes" id="UP001237642"/>
    </source>
</evidence>
<proteinExistence type="predicted"/>
<dbReference type="Pfam" id="PF00646">
    <property type="entry name" value="F-box"/>
    <property type="match status" value="1"/>
</dbReference>
<dbReference type="Gene3D" id="1.20.1280.50">
    <property type="match status" value="1"/>
</dbReference>
<dbReference type="SUPFAM" id="SSF81383">
    <property type="entry name" value="F-box domain"/>
    <property type="match status" value="1"/>
</dbReference>
<name>A0AAD8GUP6_9APIA</name>
<dbReference type="AlphaFoldDB" id="A0AAD8GUP6"/>